<dbReference type="GO" id="GO:0008374">
    <property type="term" value="F:O-acyltransferase activity"/>
    <property type="evidence" value="ECO:0007669"/>
    <property type="project" value="TreeGrafter"/>
</dbReference>
<keyword evidence="6" id="KW-0443">Lipid metabolism</keyword>
<dbReference type="CDD" id="cd07989">
    <property type="entry name" value="LPLAT_AGPAT-like"/>
    <property type="match status" value="1"/>
</dbReference>
<keyword evidence="8" id="KW-0472">Membrane</keyword>
<evidence type="ECO:0000313" key="16">
    <source>
        <dbReference type="Proteomes" id="UP000612055"/>
    </source>
</evidence>
<evidence type="ECO:0000256" key="4">
    <source>
        <dbReference type="ARBA" id="ARBA00022787"/>
    </source>
</evidence>
<evidence type="ECO:0000256" key="13">
    <source>
        <dbReference type="SAM" id="MobiDB-lite"/>
    </source>
</evidence>
<dbReference type="AlphaFoldDB" id="A0A835YLI9"/>
<evidence type="ECO:0000256" key="9">
    <source>
        <dbReference type="ARBA" id="ARBA00023315"/>
    </source>
</evidence>
<keyword evidence="3" id="KW-0808">Transferase</keyword>
<dbReference type="GO" id="GO:0005743">
    <property type="term" value="C:mitochondrial inner membrane"/>
    <property type="evidence" value="ECO:0007669"/>
    <property type="project" value="UniProtKB-SubCell"/>
</dbReference>
<comment type="caution">
    <text evidence="15">The sequence shown here is derived from an EMBL/GenBank/DDBJ whole genome shotgun (WGS) entry which is preliminary data.</text>
</comment>
<evidence type="ECO:0000256" key="5">
    <source>
        <dbReference type="ARBA" id="ARBA00022792"/>
    </source>
</evidence>
<sequence length="575" mass="59582">MPKLGLQQISVHYKEFLRKTAAYHHQTGGEAPAVAGQSALQTSYVQRAALEASLEQSLARLASITSFEALRERYVQRKQRAKERLRLALDAQRVRLGSYLGSSTPSDVSVAKSSAVAAPAAAAAAPAAVATAAELRNIPAAVSTSGSGSTELEPLIGSDGMLRRTVLYVIGSAARAYMTGLNSTTVEGAGHLAQALERPSDQALITVCNHVAALDDPLVVAAMLPEQTLQQPEKLRWTLCASDRCFRYAALVPLFRAAKVLPVVRGGGLAQPGMAAAEARLAAGDWVHIFPEGTRSRDGVSLGAVRKGVGRLVASLPDDAPPPLVVPFVHRGMEGVMPRGSVLPATGQKIDVLVGDPIPVADLLSAARAEGWPEDQLHTALAGRVSRSLTHLTARLDARRAGLPDPGPLPDEAAAAGREGATVSSLDQFDPADLLVAAELKQQRRGAVAAAWERVKFRMQHRSWAASGGLGLGTLGLGTGSANPSGSAAGGASMACAAPSLEVSPALSRHLMESGTGPVLSGQASGSVEVGGVSPYLRQLLSLANQPRLTWAAAAQRQAAASAASSEPMLRPEGA</sequence>
<evidence type="ECO:0000256" key="12">
    <source>
        <dbReference type="SAM" id="Coils"/>
    </source>
</evidence>
<dbReference type="Proteomes" id="UP000612055">
    <property type="component" value="Unassembled WGS sequence"/>
</dbReference>
<evidence type="ECO:0000256" key="6">
    <source>
        <dbReference type="ARBA" id="ARBA00023098"/>
    </source>
</evidence>
<evidence type="ECO:0000256" key="11">
    <source>
        <dbReference type="ARBA" id="ARBA00047906"/>
    </source>
</evidence>
<evidence type="ECO:0000256" key="1">
    <source>
        <dbReference type="ARBA" id="ARBA00004137"/>
    </source>
</evidence>
<keyword evidence="9" id="KW-0012">Acyltransferase</keyword>
<dbReference type="PRINTS" id="PR00979">
    <property type="entry name" value="TAFAZZIN"/>
</dbReference>
<evidence type="ECO:0000313" key="15">
    <source>
        <dbReference type="EMBL" id="KAG2499894.1"/>
    </source>
</evidence>
<protein>
    <recommendedName>
        <fullName evidence="14">Phospholipid/glycerol acyltransferase domain-containing protein</fullName>
    </recommendedName>
</protein>
<name>A0A835YLI9_9CHLO</name>
<keyword evidence="7" id="KW-0496">Mitochondrion</keyword>
<comment type="catalytic activity">
    <reaction evidence="11">
        <text>1'-[1,2-diacyl-sn-glycero-3-phospho],3'-[1-acyl-sn-glycero-3-phospho]-glycerol + a 1,2-diacyl-sn-glycero-3-phosphocholine = a cardiolipin + a 1-acyl-sn-glycero-3-phosphocholine</text>
        <dbReference type="Rhea" id="RHEA:33731"/>
        <dbReference type="ChEBI" id="CHEBI:57643"/>
        <dbReference type="ChEBI" id="CHEBI:58168"/>
        <dbReference type="ChEBI" id="CHEBI:62237"/>
        <dbReference type="ChEBI" id="CHEBI:64743"/>
    </reaction>
    <physiologicalReaction direction="left-to-right" evidence="11">
        <dbReference type="Rhea" id="RHEA:33732"/>
    </physiologicalReaction>
    <physiologicalReaction direction="right-to-left" evidence="11">
        <dbReference type="Rhea" id="RHEA:33733"/>
    </physiologicalReaction>
</comment>
<reference evidence="15" key="1">
    <citation type="journal article" date="2020" name="bioRxiv">
        <title>Comparative genomics of Chlamydomonas.</title>
        <authorList>
            <person name="Craig R.J."/>
            <person name="Hasan A.R."/>
            <person name="Ness R.W."/>
            <person name="Keightley P.D."/>
        </authorList>
    </citation>
    <scope>NUCLEOTIDE SEQUENCE</scope>
    <source>
        <strain evidence="15">CCAP 11/70</strain>
    </source>
</reference>
<proteinExistence type="inferred from homology"/>
<dbReference type="InterPro" id="IPR000872">
    <property type="entry name" value="Tafazzin"/>
</dbReference>
<gene>
    <name evidence="15" type="ORF">HYH03_002182</name>
</gene>
<feature type="coiled-coil region" evidence="12">
    <location>
        <begin position="64"/>
        <end position="91"/>
    </location>
</feature>
<comment type="subcellular location">
    <subcellularLocation>
        <location evidence="1">Mitochondrion inner membrane</location>
        <topology evidence="1">Peripheral membrane protein</topology>
        <orientation evidence="1">Intermembrane side</orientation>
    </subcellularLocation>
    <subcellularLocation>
        <location evidence="10">Mitochondrion outer membrane</location>
        <topology evidence="10">Peripheral membrane protein</topology>
        <orientation evidence="10">Intermembrane side</orientation>
    </subcellularLocation>
</comment>
<evidence type="ECO:0000256" key="7">
    <source>
        <dbReference type="ARBA" id="ARBA00023128"/>
    </source>
</evidence>
<dbReference type="Pfam" id="PF01553">
    <property type="entry name" value="Acyltransferase"/>
    <property type="match status" value="1"/>
</dbReference>
<evidence type="ECO:0000256" key="8">
    <source>
        <dbReference type="ARBA" id="ARBA00023136"/>
    </source>
</evidence>
<evidence type="ECO:0000256" key="2">
    <source>
        <dbReference type="ARBA" id="ARBA00010524"/>
    </source>
</evidence>
<dbReference type="PANTHER" id="PTHR12497">
    <property type="entry name" value="TAZ PROTEIN TAFAZZIN"/>
    <property type="match status" value="1"/>
</dbReference>
<dbReference type="EMBL" id="JAEHOE010000005">
    <property type="protein sequence ID" value="KAG2499894.1"/>
    <property type="molecule type" value="Genomic_DNA"/>
</dbReference>
<keyword evidence="16" id="KW-1185">Reference proteome</keyword>
<dbReference type="GO" id="GO:0006644">
    <property type="term" value="P:phospholipid metabolic process"/>
    <property type="evidence" value="ECO:0007669"/>
    <property type="project" value="InterPro"/>
</dbReference>
<accession>A0A835YLI9</accession>
<evidence type="ECO:0000256" key="3">
    <source>
        <dbReference type="ARBA" id="ARBA00022679"/>
    </source>
</evidence>
<evidence type="ECO:0000256" key="10">
    <source>
        <dbReference type="ARBA" id="ARBA00024323"/>
    </source>
</evidence>
<dbReference type="OrthoDB" id="193467at2759"/>
<keyword evidence="4" id="KW-1000">Mitochondrion outer membrane</keyword>
<feature type="region of interest" description="Disordered" evidence="13">
    <location>
        <begin position="398"/>
        <end position="424"/>
    </location>
</feature>
<organism evidence="15 16">
    <name type="scientific">Edaphochlamys debaryana</name>
    <dbReference type="NCBI Taxonomy" id="47281"/>
    <lineage>
        <taxon>Eukaryota</taxon>
        <taxon>Viridiplantae</taxon>
        <taxon>Chlorophyta</taxon>
        <taxon>core chlorophytes</taxon>
        <taxon>Chlorophyceae</taxon>
        <taxon>CS clade</taxon>
        <taxon>Chlamydomonadales</taxon>
        <taxon>Chlamydomonadales incertae sedis</taxon>
        <taxon>Edaphochlamys</taxon>
    </lineage>
</organism>
<keyword evidence="5" id="KW-0999">Mitochondrion inner membrane</keyword>
<dbReference type="SUPFAM" id="SSF69593">
    <property type="entry name" value="Glycerol-3-phosphate (1)-acyltransferase"/>
    <property type="match status" value="1"/>
</dbReference>
<dbReference type="SMART" id="SM00563">
    <property type="entry name" value="PlsC"/>
    <property type="match status" value="1"/>
</dbReference>
<comment type="similarity">
    <text evidence="2">Belongs to the taffazin family.</text>
</comment>
<dbReference type="PANTHER" id="PTHR12497:SF0">
    <property type="entry name" value="TAFAZZIN"/>
    <property type="match status" value="1"/>
</dbReference>
<evidence type="ECO:0000259" key="14">
    <source>
        <dbReference type="SMART" id="SM00563"/>
    </source>
</evidence>
<dbReference type="InterPro" id="IPR002123">
    <property type="entry name" value="Plipid/glycerol_acylTrfase"/>
</dbReference>
<feature type="domain" description="Phospholipid/glycerol acyltransferase" evidence="14">
    <location>
        <begin position="204"/>
        <end position="333"/>
    </location>
</feature>
<dbReference type="GO" id="GO:0005741">
    <property type="term" value="C:mitochondrial outer membrane"/>
    <property type="evidence" value="ECO:0007669"/>
    <property type="project" value="UniProtKB-SubCell"/>
</dbReference>
<keyword evidence="12" id="KW-0175">Coiled coil</keyword>